<feature type="compositionally biased region" description="Low complexity" evidence="1">
    <location>
        <begin position="68"/>
        <end position="87"/>
    </location>
</feature>
<gene>
    <name evidence="2" type="ORF">Fmac_015596</name>
</gene>
<sequence length="123" mass="13677">MFVEAMKQKNKEKSLVWSDLLCMHTCFSEYETLADLVCDTTCPTNNDHLSGDSTNGFKPSRSSTLNLPSTPVSHTSPSRPPRRFSSTAALASPIRRRVLCYVNYKDRLLNKDSTISFNPASGS</sequence>
<proteinExistence type="predicted"/>
<dbReference type="AlphaFoldDB" id="A0ABD1MFW8"/>
<evidence type="ECO:0000313" key="3">
    <source>
        <dbReference type="Proteomes" id="UP001603857"/>
    </source>
</evidence>
<protein>
    <submittedName>
        <fullName evidence="2">Uncharacterized protein</fullName>
    </submittedName>
</protein>
<evidence type="ECO:0000313" key="2">
    <source>
        <dbReference type="EMBL" id="KAL2334383.1"/>
    </source>
</evidence>
<keyword evidence="3" id="KW-1185">Reference proteome</keyword>
<comment type="caution">
    <text evidence="2">The sequence shown here is derived from an EMBL/GenBank/DDBJ whole genome shotgun (WGS) entry which is preliminary data.</text>
</comment>
<organism evidence="2 3">
    <name type="scientific">Flemingia macrophylla</name>
    <dbReference type="NCBI Taxonomy" id="520843"/>
    <lineage>
        <taxon>Eukaryota</taxon>
        <taxon>Viridiplantae</taxon>
        <taxon>Streptophyta</taxon>
        <taxon>Embryophyta</taxon>
        <taxon>Tracheophyta</taxon>
        <taxon>Spermatophyta</taxon>
        <taxon>Magnoliopsida</taxon>
        <taxon>eudicotyledons</taxon>
        <taxon>Gunneridae</taxon>
        <taxon>Pentapetalae</taxon>
        <taxon>rosids</taxon>
        <taxon>fabids</taxon>
        <taxon>Fabales</taxon>
        <taxon>Fabaceae</taxon>
        <taxon>Papilionoideae</taxon>
        <taxon>50 kb inversion clade</taxon>
        <taxon>NPAAA clade</taxon>
        <taxon>indigoferoid/millettioid clade</taxon>
        <taxon>Phaseoleae</taxon>
        <taxon>Flemingia</taxon>
    </lineage>
</organism>
<accession>A0ABD1MFW8</accession>
<name>A0ABD1MFW8_9FABA</name>
<feature type="compositionally biased region" description="Polar residues" evidence="1">
    <location>
        <begin position="49"/>
        <end position="67"/>
    </location>
</feature>
<dbReference type="EMBL" id="JBGMDY010000005">
    <property type="protein sequence ID" value="KAL2334383.1"/>
    <property type="molecule type" value="Genomic_DNA"/>
</dbReference>
<reference evidence="2 3" key="1">
    <citation type="submission" date="2024-08" db="EMBL/GenBank/DDBJ databases">
        <title>Insights into the chromosomal genome structure of Flemingia macrophylla.</title>
        <authorList>
            <person name="Ding Y."/>
            <person name="Zhao Y."/>
            <person name="Bi W."/>
            <person name="Wu M."/>
            <person name="Zhao G."/>
            <person name="Gong Y."/>
            <person name="Li W."/>
            <person name="Zhang P."/>
        </authorList>
    </citation>
    <scope>NUCLEOTIDE SEQUENCE [LARGE SCALE GENOMIC DNA]</scope>
    <source>
        <strain evidence="2">DYQJB</strain>
        <tissue evidence="2">Leaf</tissue>
    </source>
</reference>
<feature type="region of interest" description="Disordered" evidence="1">
    <location>
        <begin position="49"/>
        <end position="88"/>
    </location>
</feature>
<evidence type="ECO:0000256" key="1">
    <source>
        <dbReference type="SAM" id="MobiDB-lite"/>
    </source>
</evidence>
<dbReference type="Proteomes" id="UP001603857">
    <property type="component" value="Unassembled WGS sequence"/>
</dbReference>